<dbReference type="InterPro" id="IPR050314">
    <property type="entry name" value="Glycosyl_Hydrlase_18"/>
</dbReference>
<accession>F8WSX1</accession>
<dbReference type="Pfam" id="PF00704">
    <property type="entry name" value="Glyco_hydro_18"/>
    <property type="match status" value="1"/>
</dbReference>
<dbReference type="InterPro" id="IPR001223">
    <property type="entry name" value="Glyco_hydro18_cat"/>
</dbReference>
<dbReference type="Gene3D" id="3.10.50.10">
    <property type="match status" value="1"/>
</dbReference>
<dbReference type="PROSITE" id="PS51910">
    <property type="entry name" value="GH18_2"/>
    <property type="match status" value="1"/>
</dbReference>
<keyword evidence="3 6" id="KW-0378">Hydrolase</keyword>
<keyword evidence="5 6" id="KW-0326">Glycosidase</keyword>
<dbReference type="Gene3D" id="3.20.20.80">
    <property type="entry name" value="Glycosidases"/>
    <property type="match status" value="1"/>
</dbReference>
<evidence type="ECO:0000256" key="3">
    <source>
        <dbReference type="ARBA" id="ARBA00022801"/>
    </source>
</evidence>
<gene>
    <name evidence="9" type="primary">chiM</name>
</gene>
<feature type="domain" description="GH18" evidence="8">
    <location>
        <begin position="276"/>
        <end position="666"/>
    </location>
</feature>
<comment type="catalytic activity">
    <reaction evidence="1">
        <text>Random endo-hydrolysis of N-acetyl-beta-D-glucosaminide (1-&gt;4)-beta-linkages in chitin and chitodextrins.</text>
        <dbReference type="EC" id="3.2.1.14"/>
    </reaction>
</comment>
<dbReference type="InterPro" id="IPR001579">
    <property type="entry name" value="Glyco_hydro_18_chit_AS"/>
</dbReference>
<feature type="region of interest" description="Disordered" evidence="7">
    <location>
        <begin position="1"/>
        <end position="21"/>
    </location>
</feature>
<dbReference type="InterPro" id="IPR011583">
    <property type="entry name" value="Chitinase_II/V-like_cat"/>
</dbReference>
<dbReference type="EC" id="3.2.1.14" evidence="2"/>
<dbReference type="SUPFAM" id="SSF51445">
    <property type="entry name" value="(Trans)glycosidases"/>
    <property type="match status" value="1"/>
</dbReference>
<name>F8WSX1_9NEIS</name>
<evidence type="ECO:0000256" key="2">
    <source>
        <dbReference type="ARBA" id="ARBA00012729"/>
    </source>
</evidence>
<dbReference type="SMART" id="SM00636">
    <property type="entry name" value="Glyco_18"/>
    <property type="match status" value="1"/>
</dbReference>
<dbReference type="GO" id="GO:0005975">
    <property type="term" value="P:carbohydrate metabolic process"/>
    <property type="evidence" value="ECO:0007669"/>
    <property type="project" value="InterPro"/>
</dbReference>
<dbReference type="AlphaFoldDB" id="F8WSX1"/>
<dbReference type="CDD" id="cd06548">
    <property type="entry name" value="GH18_chitinase"/>
    <property type="match status" value="1"/>
</dbReference>
<proteinExistence type="predicted"/>
<evidence type="ECO:0000256" key="4">
    <source>
        <dbReference type="ARBA" id="ARBA00023024"/>
    </source>
</evidence>
<keyword evidence="4" id="KW-0146">Chitin degradation</keyword>
<evidence type="ECO:0000259" key="8">
    <source>
        <dbReference type="PROSITE" id="PS51910"/>
    </source>
</evidence>
<evidence type="ECO:0000313" key="9">
    <source>
        <dbReference type="EMBL" id="BAK53953.1"/>
    </source>
</evidence>
<dbReference type="GO" id="GO:0008843">
    <property type="term" value="F:endochitinase activity"/>
    <property type="evidence" value="ECO:0007669"/>
    <property type="project" value="UniProtKB-EC"/>
</dbReference>
<evidence type="ECO:0000256" key="7">
    <source>
        <dbReference type="SAM" id="MobiDB-lite"/>
    </source>
</evidence>
<dbReference type="GO" id="GO:0006032">
    <property type="term" value="P:chitin catabolic process"/>
    <property type="evidence" value="ECO:0007669"/>
    <property type="project" value="UniProtKB-KW"/>
</dbReference>
<dbReference type="PANTHER" id="PTHR11177:SF317">
    <property type="entry name" value="CHITINASE 12-RELATED"/>
    <property type="match status" value="1"/>
</dbReference>
<organism evidence="9">
    <name type="scientific">Chitiniphilus shinanonensis</name>
    <dbReference type="NCBI Taxonomy" id="553088"/>
    <lineage>
        <taxon>Bacteria</taxon>
        <taxon>Pseudomonadati</taxon>
        <taxon>Pseudomonadota</taxon>
        <taxon>Betaproteobacteria</taxon>
        <taxon>Neisseriales</taxon>
        <taxon>Chitinibacteraceae</taxon>
        <taxon>Chitiniphilus</taxon>
    </lineage>
</organism>
<dbReference type="InterPro" id="IPR017853">
    <property type="entry name" value="GH"/>
</dbReference>
<dbReference type="SUPFAM" id="SSF54556">
    <property type="entry name" value="Chitinase insertion domain"/>
    <property type="match status" value="1"/>
</dbReference>
<keyword evidence="4" id="KW-0119">Carbohydrate metabolism</keyword>
<reference evidence="9" key="1">
    <citation type="journal article" date="2012" name="J. Biosci. Bioeng.">
        <title>Isolation of genes coding for chitin-degrading enzymes in the novel chitinolytic bacterium, Chitiniphilus shinanonensis, and characterization of a gene coding for a family 19 chitinase.</title>
        <authorList>
            <person name="Huang L."/>
            <person name="Garbulewska E."/>
            <person name="Sato K."/>
            <person name="Kato Y."/>
            <person name="Nogawa M."/>
            <person name="Taguchi G."/>
            <person name="Shimosaka M."/>
        </authorList>
    </citation>
    <scope>NUCLEOTIDE SEQUENCE</scope>
    <source>
        <strain evidence="9">SAY3</strain>
    </source>
</reference>
<dbReference type="EMBL" id="AB649133">
    <property type="protein sequence ID" value="BAK53953.1"/>
    <property type="molecule type" value="Genomic_DNA"/>
</dbReference>
<dbReference type="InterPro" id="IPR029070">
    <property type="entry name" value="Chitinase_insertion_sf"/>
</dbReference>
<evidence type="ECO:0000256" key="1">
    <source>
        <dbReference type="ARBA" id="ARBA00000822"/>
    </source>
</evidence>
<dbReference type="GO" id="GO:0008061">
    <property type="term" value="F:chitin binding"/>
    <property type="evidence" value="ECO:0007669"/>
    <property type="project" value="InterPro"/>
</dbReference>
<protein>
    <recommendedName>
        <fullName evidence="2">chitinase</fullName>
        <ecNumber evidence="2">3.2.1.14</ecNumber>
    </recommendedName>
</protein>
<evidence type="ECO:0000256" key="6">
    <source>
        <dbReference type="RuleBase" id="RU000489"/>
    </source>
</evidence>
<keyword evidence="4" id="KW-0624">Polysaccharide degradation</keyword>
<dbReference type="Gene3D" id="2.60.120.260">
    <property type="entry name" value="Galactose-binding domain-like"/>
    <property type="match status" value="1"/>
</dbReference>
<dbReference type="PANTHER" id="PTHR11177">
    <property type="entry name" value="CHITINASE"/>
    <property type="match status" value="1"/>
</dbReference>
<evidence type="ECO:0000256" key="5">
    <source>
        <dbReference type="ARBA" id="ARBA00023295"/>
    </source>
</evidence>
<sequence>MPRPDGGPARHRESRNGRRCTARRPLRVRHGRCKAPDSAGAPCYIRCLARRSTCGWIAGADNKHRSFRPVPRRKKMKKLFLPLLLVAAFAHADKVVLEETFDGDLDKLWVGQNGDGTVPMHATIVDDPLRPGNKVMRFDKPVFGGDIFSKEKFPEGKYKLTFDYLGTCKSNCGGVIGITAEFPGRDYWVAGTASSGFPERIKDTGKWESYDFDFKGRFDFHLALEQWVQSNGAGGDVYFDNIKLIQKGDGDAKVKEAAAPVVATVAAGDAPAGKGPQMVYYFTSWGTSRGYWVKNIETSGAAAKTTVIQYAFGNVVDNKCSVGVEKDGVGSAGIDYWNPIPAEHTLDGKEDKGDNGLFGHWNQLKQLKKKYPNLKVLISLGGWNWSKGFSDAALPANRDAFIKSCIDAYIKGNVPDKNGKVVPGLAAGVFDGIDIDWEYPASQGAPGNVVRPEDKQNFTALLNEFRKQLDATKPGSLLTIASGAPSNILAGMELEKIHKPLNWISVMTYDFNGPWSNKSGHLATLYGSSAEVTTSGAIKEFIEGGVPPQKLVVGVPFYGYGWVLSKTDNNGMGQPIKGKAKGTYDEGAAGYTDIKAMPGKVFRDDKSRAVWKLDGDVMWVYDDVQAIKDKVEFVKKNNLGGIMAWDLVGDSQGELVDTVYQGLTKK</sequence>
<dbReference type="PROSITE" id="PS01095">
    <property type="entry name" value="GH18_1"/>
    <property type="match status" value="1"/>
</dbReference>